<dbReference type="AlphaFoldDB" id="X6NKS0"/>
<dbReference type="Proteomes" id="UP000023152">
    <property type="component" value="Unassembled WGS sequence"/>
</dbReference>
<evidence type="ECO:0000313" key="2">
    <source>
        <dbReference type="Proteomes" id="UP000023152"/>
    </source>
</evidence>
<proteinExistence type="predicted"/>
<dbReference type="EMBL" id="ASPP01007831">
    <property type="protein sequence ID" value="ETO26508.1"/>
    <property type="molecule type" value="Genomic_DNA"/>
</dbReference>
<name>X6NKS0_RETFI</name>
<reference evidence="1 2" key="1">
    <citation type="journal article" date="2013" name="Curr. Biol.">
        <title>The Genome of the Foraminiferan Reticulomyxa filosa.</title>
        <authorList>
            <person name="Glockner G."/>
            <person name="Hulsmann N."/>
            <person name="Schleicher M."/>
            <person name="Noegel A.A."/>
            <person name="Eichinger L."/>
            <person name="Gallinger C."/>
            <person name="Pawlowski J."/>
            <person name="Sierra R."/>
            <person name="Euteneuer U."/>
            <person name="Pillet L."/>
            <person name="Moustafa A."/>
            <person name="Platzer M."/>
            <person name="Groth M."/>
            <person name="Szafranski K."/>
            <person name="Schliwa M."/>
        </authorList>
    </citation>
    <scope>NUCLEOTIDE SEQUENCE [LARGE SCALE GENOMIC DNA]</scope>
</reference>
<organism evidence="1 2">
    <name type="scientific">Reticulomyxa filosa</name>
    <dbReference type="NCBI Taxonomy" id="46433"/>
    <lineage>
        <taxon>Eukaryota</taxon>
        <taxon>Sar</taxon>
        <taxon>Rhizaria</taxon>
        <taxon>Retaria</taxon>
        <taxon>Foraminifera</taxon>
        <taxon>Monothalamids</taxon>
        <taxon>Reticulomyxidae</taxon>
        <taxon>Reticulomyxa</taxon>
    </lineage>
</organism>
<comment type="caution">
    <text evidence="1">The sequence shown here is derived from an EMBL/GenBank/DDBJ whole genome shotgun (WGS) entry which is preliminary data.</text>
</comment>
<evidence type="ECO:0000313" key="1">
    <source>
        <dbReference type="EMBL" id="ETO26508.1"/>
    </source>
</evidence>
<keyword evidence="2" id="KW-1185">Reference proteome</keyword>
<accession>X6NKS0</accession>
<sequence>MCALLINGNKNDLLFITYYPNNISIFNLNKFQFIKYDKLPINNYINYHCFISNNMMKNLIFFNFINYLIFFGKDIFSRSIYKYIIQKDKYILPIPLYNCIGIINENNTYIHIIGGCNSKKDILSIQNNFMERFIRFGKYIYIFLNKFYL</sequence>
<gene>
    <name evidence="1" type="ORF">RFI_10628</name>
</gene>
<protein>
    <submittedName>
        <fullName evidence="1">Uncharacterized protein</fullName>
    </submittedName>
</protein>